<accession>A0A9W6S0H8</accession>
<dbReference type="PANTHER" id="PTHR42847:SF4">
    <property type="entry name" value="ALKANESULFONATE MONOOXYGENASE-RELATED"/>
    <property type="match status" value="1"/>
</dbReference>
<dbReference type="NCBIfam" id="TIGR03619">
    <property type="entry name" value="F420_Rv2161c"/>
    <property type="match status" value="1"/>
</dbReference>
<protein>
    <submittedName>
        <fullName evidence="6">LLM class F420-dependent oxidoreductase</fullName>
    </submittedName>
</protein>
<comment type="caution">
    <text evidence="6">The sequence shown here is derived from an EMBL/GenBank/DDBJ whole genome shotgun (WGS) entry which is preliminary data.</text>
</comment>
<dbReference type="InterPro" id="IPR050172">
    <property type="entry name" value="SsuD_RutA_monooxygenase"/>
</dbReference>
<dbReference type="InterPro" id="IPR011251">
    <property type="entry name" value="Luciferase-like_dom"/>
</dbReference>
<dbReference type="GO" id="GO:0008726">
    <property type="term" value="F:alkanesulfonate monooxygenase activity"/>
    <property type="evidence" value="ECO:0007669"/>
    <property type="project" value="TreeGrafter"/>
</dbReference>
<proteinExistence type="predicted"/>
<dbReference type="PANTHER" id="PTHR42847">
    <property type="entry name" value="ALKANESULFONATE MONOOXYGENASE"/>
    <property type="match status" value="1"/>
</dbReference>
<dbReference type="EMBL" id="BSTK01000004">
    <property type="protein sequence ID" value="GLY85051.1"/>
    <property type="molecule type" value="Genomic_DNA"/>
</dbReference>
<keyword evidence="2" id="KW-0288">FMN</keyword>
<keyword evidence="4" id="KW-0503">Monooxygenase</keyword>
<evidence type="ECO:0000259" key="5">
    <source>
        <dbReference type="Pfam" id="PF00296"/>
    </source>
</evidence>
<dbReference type="SUPFAM" id="SSF51679">
    <property type="entry name" value="Bacterial luciferase-like"/>
    <property type="match status" value="1"/>
</dbReference>
<name>A0A9W6S0H8_9ACTN</name>
<dbReference type="Gene3D" id="3.20.20.30">
    <property type="entry name" value="Luciferase-like domain"/>
    <property type="match status" value="1"/>
</dbReference>
<dbReference type="Pfam" id="PF00296">
    <property type="entry name" value="Bac_luciferase"/>
    <property type="match status" value="1"/>
</dbReference>
<organism evidence="6 7">
    <name type="scientific">Actinoallomurus iriomotensis</name>
    <dbReference type="NCBI Taxonomy" id="478107"/>
    <lineage>
        <taxon>Bacteria</taxon>
        <taxon>Bacillati</taxon>
        <taxon>Actinomycetota</taxon>
        <taxon>Actinomycetes</taxon>
        <taxon>Streptosporangiales</taxon>
        <taxon>Thermomonosporaceae</taxon>
        <taxon>Actinoallomurus</taxon>
    </lineage>
</organism>
<keyword evidence="3" id="KW-0560">Oxidoreductase</keyword>
<evidence type="ECO:0000313" key="6">
    <source>
        <dbReference type="EMBL" id="GLY85051.1"/>
    </source>
</evidence>
<evidence type="ECO:0000256" key="4">
    <source>
        <dbReference type="ARBA" id="ARBA00023033"/>
    </source>
</evidence>
<keyword evidence="1" id="KW-0285">Flavoprotein</keyword>
<keyword evidence="7" id="KW-1185">Reference proteome</keyword>
<evidence type="ECO:0000256" key="2">
    <source>
        <dbReference type="ARBA" id="ARBA00022643"/>
    </source>
</evidence>
<reference evidence="6" key="1">
    <citation type="submission" date="2023-03" db="EMBL/GenBank/DDBJ databases">
        <title>Actinoallomurus iriomotensis NBRC 103684.</title>
        <authorList>
            <person name="Ichikawa N."/>
            <person name="Sato H."/>
            <person name="Tonouchi N."/>
        </authorList>
    </citation>
    <scope>NUCLEOTIDE SEQUENCE</scope>
    <source>
        <strain evidence="6">NBRC 103684</strain>
    </source>
</reference>
<feature type="domain" description="Luciferase-like" evidence="5">
    <location>
        <begin position="10"/>
        <end position="261"/>
    </location>
</feature>
<dbReference type="InterPro" id="IPR019921">
    <property type="entry name" value="Lucif-like_OxRdtase_Rv2161c"/>
</dbReference>
<evidence type="ECO:0000313" key="7">
    <source>
        <dbReference type="Proteomes" id="UP001165074"/>
    </source>
</evidence>
<dbReference type="AlphaFoldDB" id="A0A9W6S0H8"/>
<evidence type="ECO:0000256" key="3">
    <source>
        <dbReference type="ARBA" id="ARBA00023002"/>
    </source>
</evidence>
<dbReference type="GO" id="GO:0046306">
    <property type="term" value="P:alkanesulfonate catabolic process"/>
    <property type="evidence" value="ECO:0007669"/>
    <property type="project" value="TreeGrafter"/>
</dbReference>
<evidence type="ECO:0000256" key="1">
    <source>
        <dbReference type="ARBA" id="ARBA00022630"/>
    </source>
</evidence>
<gene>
    <name evidence="6" type="ORF">Airi02_029800</name>
</gene>
<dbReference type="InterPro" id="IPR036661">
    <property type="entry name" value="Luciferase-like_sf"/>
</dbReference>
<sequence length="296" mass="31392">MTMRIGVKLPHTGTAVPAASVAERARELERAGFDSLWVSDHVVQPEVIESRYPFAADGRATWPTDTPYVEALVSLAAAAAVTERVRLGTAALVLPQRNPVLLAKQVASIDALAGGRVALGVGAGWMREEFTALGMPFDGRGARMEEWITLLRECWTGRPAGRSTPHYDLPPGTIVLPTPAHAVPLYVGGHSPAALRRAARLGDGWLAQQAVPELDPDRLASEIATIRTTAAGTGRDPSSLYVALRLVASTGRAGEVARRITDLGRAGVDEIIVDVDPVDGDARADHDLLRDAAGAR</sequence>
<dbReference type="Proteomes" id="UP001165074">
    <property type="component" value="Unassembled WGS sequence"/>
</dbReference>